<dbReference type="NCBIfam" id="TIGR00369">
    <property type="entry name" value="unchar_dom_1"/>
    <property type="match status" value="1"/>
</dbReference>
<accession>A0A3B7R855</accession>
<dbReference type="CDD" id="cd03443">
    <property type="entry name" value="PaaI_thioesterase"/>
    <property type="match status" value="1"/>
</dbReference>
<feature type="domain" description="Thioesterase" evidence="3">
    <location>
        <begin position="50"/>
        <end position="124"/>
    </location>
</feature>
<evidence type="ECO:0000313" key="4">
    <source>
        <dbReference type="EMBL" id="AYA35856.1"/>
    </source>
</evidence>
<reference evidence="4 5" key="1">
    <citation type="submission" date="2018-09" db="EMBL/GenBank/DDBJ databases">
        <title>Hymenobacter medium sp. nov., isolated from R2A medium.</title>
        <authorList>
            <person name="Yingchao G."/>
        </authorList>
    </citation>
    <scope>NUCLEOTIDE SEQUENCE [LARGE SCALE GENOMIC DNA]</scope>
    <source>
        <strain evidence="5">sh-6</strain>
    </source>
</reference>
<dbReference type="PANTHER" id="PTHR43240:SF5">
    <property type="entry name" value="1,4-DIHYDROXY-2-NAPHTHOYL-COA THIOESTERASE 1"/>
    <property type="match status" value="1"/>
</dbReference>
<sequence length="148" mass="15943">MLPASFPTLAELNAWCRNTMGETLGIELTAVGERMIEGRMPVDHRTHQPMGLLHGGASVALAETLGSIGAVLQVDRTRQACVGLEINANHLKGVRSGYVVGRAEAIHVGRSTQVWEIRIRHEETDALVCISRITMAVIDLPAAKAPQS</sequence>
<organism evidence="4 5">
    <name type="scientific">Hymenobacter oligotrophus</name>
    <dbReference type="NCBI Taxonomy" id="2319843"/>
    <lineage>
        <taxon>Bacteria</taxon>
        <taxon>Pseudomonadati</taxon>
        <taxon>Bacteroidota</taxon>
        <taxon>Cytophagia</taxon>
        <taxon>Cytophagales</taxon>
        <taxon>Hymenobacteraceae</taxon>
        <taxon>Hymenobacter</taxon>
    </lineage>
</organism>
<evidence type="ECO:0000313" key="5">
    <source>
        <dbReference type="Proteomes" id="UP000262802"/>
    </source>
</evidence>
<dbReference type="KEGG" id="hyh:D3Y59_01605"/>
<dbReference type="EMBL" id="CP032317">
    <property type="protein sequence ID" value="AYA35856.1"/>
    <property type="molecule type" value="Genomic_DNA"/>
</dbReference>
<dbReference type="GO" id="GO:0005829">
    <property type="term" value="C:cytosol"/>
    <property type="evidence" value="ECO:0007669"/>
    <property type="project" value="TreeGrafter"/>
</dbReference>
<proteinExistence type="inferred from homology"/>
<comment type="similarity">
    <text evidence="1">Belongs to the thioesterase PaaI family.</text>
</comment>
<dbReference type="SUPFAM" id="SSF54637">
    <property type="entry name" value="Thioesterase/thiol ester dehydrase-isomerase"/>
    <property type="match status" value="1"/>
</dbReference>
<evidence type="ECO:0000259" key="3">
    <source>
        <dbReference type="Pfam" id="PF03061"/>
    </source>
</evidence>
<dbReference type="Pfam" id="PF03061">
    <property type="entry name" value="4HBT"/>
    <property type="match status" value="1"/>
</dbReference>
<dbReference type="RefSeq" id="WP_119443445.1">
    <property type="nucleotide sequence ID" value="NZ_CP032317.1"/>
</dbReference>
<keyword evidence="2" id="KW-0378">Hydrolase</keyword>
<dbReference type="GO" id="GO:0061522">
    <property type="term" value="F:1,4-dihydroxy-2-naphthoyl-CoA thioesterase activity"/>
    <property type="evidence" value="ECO:0007669"/>
    <property type="project" value="TreeGrafter"/>
</dbReference>
<dbReference type="Proteomes" id="UP000262802">
    <property type="component" value="Chromosome"/>
</dbReference>
<keyword evidence="5" id="KW-1185">Reference proteome</keyword>
<dbReference type="AlphaFoldDB" id="A0A3B7R855"/>
<dbReference type="InterPro" id="IPR006683">
    <property type="entry name" value="Thioestr_dom"/>
</dbReference>
<dbReference type="InterPro" id="IPR003736">
    <property type="entry name" value="PAAI_dom"/>
</dbReference>
<evidence type="ECO:0000256" key="1">
    <source>
        <dbReference type="ARBA" id="ARBA00008324"/>
    </source>
</evidence>
<name>A0A3B7R855_9BACT</name>
<gene>
    <name evidence="4" type="ORF">D3Y59_01605</name>
</gene>
<dbReference type="InterPro" id="IPR029069">
    <property type="entry name" value="HotDog_dom_sf"/>
</dbReference>
<evidence type="ECO:0000256" key="2">
    <source>
        <dbReference type="ARBA" id="ARBA00022801"/>
    </source>
</evidence>
<dbReference type="Gene3D" id="3.10.129.10">
    <property type="entry name" value="Hotdog Thioesterase"/>
    <property type="match status" value="1"/>
</dbReference>
<dbReference type="PANTHER" id="PTHR43240">
    <property type="entry name" value="1,4-DIHYDROXY-2-NAPHTHOYL-COA THIOESTERASE 1"/>
    <property type="match status" value="1"/>
</dbReference>
<dbReference type="OrthoDB" id="9798208at2"/>
<protein>
    <submittedName>
        <fullName evidence="4">Hotdog fold thioesterase</fullName>
    </submittedName>
</protein>